<dbReference type="GO" id="GO:0016740">
    <property type="term" value="F:transferase activity"/>
    <property type="evidence" value="ECO:0007669"/>
    <property type="project" value="UniProtKB-KW"/>
</dbReference>
<evidence type="ECO:0000259" key="2">
    <source>
        <dbReference type="PROSITE" id="PS51096"/>
    </source>
</evidence>
<protein>
    <submittedName>
        <fullName evidence="3">PTS fructose transporter subunit IIA</fullName>
    </submittedName>
</protein>
<dbReference type="Gene3D" id="3.40.50.510">
    <property type="entry name" value="Phosphotransferase system, mannose-type IIA component"/>
    <property type="match status" value="1"/>
</dbReference>
<keyword evidence="1" id="KW-0808">Transferase</keyword>
<dbReference type="STRING" id="1317121.ATO11_12065"/>
<sequence length="128" mass="13580">MIGIVIVAHGGLAHEYKSAVEHVVGRKDGMRAISIAPEDDRAAKQLEICAAADDVDTGDGVVVVTDMFGGSPSNLSLKACAPDNRRIVYGANLPMLIKLAKCRCLEVDDAVDRALNAGRKYIDSKNVS</sequence>
<evidence type="ECO:0000313" key="4">
    <source>
        <dbReference type="Proteomes" id="UP000036938"/>
    </source>
</evidence>
<dbReference type="InterPro" id="IPR004701">
    <property type="entry name" value="PTS_EIIA_man-typ"/>
</dbReference>
<dbReference type="InterPro" id="IPR051471">
    <property type="entry name" value="Bacterial_PTS_sugar_comp"/>
</dbReference>
<dbReference type="GO" id="GO:0009401">
    <property type="term" value="P:phosphoenolpyruvate-dependent sugar phosphotransferase system"/>
    <property type="evidence" value="ECO:0007669"/>
    <property type="project" value="InterPro"/>
</dbReference>
<proteinExistence type="predicted"/>
<evidence type="ECO:0000313" key="3">
    <source>
        <dbReference type="EMBL" id="KNG93190.1"/>
    </source>
</evidence>
<dbReference type="GO" id="GO:0016020">
    <property type="term" value="C:membrane"/>
    <property type="evidence" value="ECO:0007669"/>
    <property type="project" value="InterPro"/>
</dbReference>
<evidence type="ECO:0000256" key="1">
    <source>
        <dbReference type="ARBA" id="ARBA00022679"/>
    </source>
</evidence>
<dbReference type="AlphaFoldDB" id="A0A0L1JN50"/>
<comment type="caution">
    <text evidence="3">The sequence shown here is derived from an EMBL/GenBank/DDBJ whole genome shotgun (WGS) entry which is preliminary data.</text>
</comment>
<dbReference type="Proteomes" id="UP000036938">
    <property type="component" value="Unassembled WGS sequence"/>
</dbReference>
<dbReference type="EMBL" id="AQQZ01000005">
    <property type="protein sequence ID" value="KNG93190.1"/>
    <property type="molecule type" value="Genomic_DNA"/>
</dbReference>
<dbReference type="PATRIC" id="fig|1317121.7.peg.3119"/>
<keyword evidence="4" id="KW-1185">Reference proteome</keyword>
<organism evidence="3 4">
    <name type="scientific">Pseudaestuariivita atlantica</name>
    <dbReference type="NCBI Taxonomy" id="1317121"/>
    <lineage>
        <taxon>Bacteria</taxon>
        <taxon>Pseudomonadati</taxon>
        <taxon>Pseudomonadota</taxon>
        <taxon>Alphaproteobacteria</taxon>
        <taxon>Rhodobacterales</taxon>
        <taxon>Paracoccaceae</taxon>
        <taxon>Pseudaestuariivita</taxon>
    </lineage>
</organism>
<dbReference type="PROSITE" id="PS51096">
    <property type="entry name" value="PTS_EIIA_TYPE_4"/>
    <property type="match status" value="1"/>
</dbReference>
<dbReference type="PANTHER" id="PTHR33799">
    <property type="entry name" value="PTS PERMEASE-RELATED-RELATED"/>
    <property type="match status" value="1"/>
</dbReference>
<dbReference type="Pfam" id="PF03610">
    <property type="entry name" value="EIIA-man"/>
    <property type="match status" value="1"/>
</dbReference>
<gene>
    <name evidence="3" type="ORF">ATO11_12065</name>
</gene>
<dbReference type="PANTHER" id="PTHR33799:SF1">
    <property type="entry name" value="PTS SYSTEM MANNOSE-SPECIFIC EIIAB COMPONENT-RELATED"/>
    <property type="match status" value="1"/>
</dbReference>
<dbReference type="SUPFAM" id="SSF53062">
    <property type="entry name" value="PTS system fructose IIA component-like"/>
    <property type="match status" value="1"/>
</dbReference>
<dbReference type="InterPro" id="IPR036662">
    <property type="entry name" value="PTS_EIIA_man-typ_sf"/>
</dbReference>
<reference evidence="3 4" key="1">
    <citation type="journal article" date="2015" name="Int. J. Syst. Evol. Microbiol.">
        <title>Aestuariivita atlantica sp. nov., isolated from deep sea sediment of the Atlantic Ocean.</title>
        <authorList>
            <person name="Li G."/>
            <person name="Lai Q."/>
            <person name="Du Y."/>
            <person name="Liu X."/>
            <person name="Sun F."/>
            <person name="Shao Z."/>
        </authorList>
    </citation>
    <scope>NUCLEOTIDE SEQUENCE [LARGE SCALE GENOMIC DNA]</scope>
    <source>
        <strain evidence="3 4">22II-S11-z3</strain>
    </source>
</reference>
<name>A0A0L1JN50_9RHOB</name>
<dbReference type="RefSeq" id="WP_050531147.1">
    <property type="nucleotide sequence ID" value="NZ_AQQZ01000005.1"/>
</dbReference>
<accession>A0A0L1JN50</accession>
<feature type="domain" description="PTS EIIA type-4" evidence="2">
    <location>
        <begin position="1"/>
        <end position="122"/>
    </location>
</feature>
<dbReference type="OrthoDB" id="9794368at2"/>